<dbReference type="InterPro" id="IPR054134">
    <property type="entry name" value="PAXX_N"/>
</dbReference>
<dbReference type="GO" id="GO:0006303">
    <property type="term" value="P:double-strand break repair via nonhomologous end joining"/>
    <property type="evidence" value="ECO:0007669"/>
    <property type="project" value="InterPro"/>
</dbReference>
<organism evidence="2 3">
    <name type="scientific">Pomacea canaliculata</name>
    <name type="common">Golden apple snail</name>
    <dbReference type="NCBI Taxonomy" id="400727"/>
    <lineage>
        <taxon>Eukaryota</taxon>
        <taxon>Metazoa</taxon>
        <taxon>Spiralia</taxon>
        <taxon>Lophotrochozoa</taxon>
        <taxon>Mollusca</taxon>
        <taxon>Gastropoda</taxon>
        <taxon>Caenogastropoda</taxon>
        <taxon>Architaenioglossa</taxon>
        <taxon>Ampullarioidea</taxon>
        <taxon>Ampullariidae</taxon>
        <taxon>Pomacea</taxon>
    </lineage>
</organism>
<feature type="region of interest" description="Disordered" evidence="1">
    <location>
        <begin position="170"/>
        <end position="190"/>
    </location>
</feature>
<dbReference type="STRING" id="400727.A0A2T7NYA8"/>
<dbReference type="PANTHER" id="PTHR28586">
    <property type="entry name" value="PROTEIN PAXX"/>
    <property type="match status" value="1"/>
</dbReference>
<gene>
    <name evidence="2" type="ORF">C0Q70_13818</name>
</gene>
<dbReference type="GO" id="GO:0035861">
    <property type="term" value="C:site of double-strand break"/>
    <property type="evidence" value="ECO:0007669"/>
    <property type="project" value="TreeGrafter"/>
</dbReference>
<dbReference type="CDD" id="cd22286">
    <property type="entry name" value="HD_PAXX_N"/>
    <property type="match status" value="1"/>
</dbReference>
<dbReference type="EMBL" id="PZQS01000008">
    <property type="protein sequence ID" value="PVD26149.1"/>
    <property type="molecule type" value="Genomic_DNA"/>
</dbReference>
<dbReference type="InterPro" id="IPR027873">
    <property type="entry name" value="PAXX"/>
</dbReference>
<dbReference type="Proteomes" id="UP000245119">
    <property type="component" value="Linkage Group LG8"/>
</dbReference>
<dbReference type="PANTHER" id="PTHR28586:SF1">
    <property type="entry name" value="PROTEIN PAXX"/>
    <property type="match status" value="1"/>
</dbReference>
<comment type="caution">
    <text evidence="2">The sequence shown here is derived from an EMBL/GenBank/DDBJ whole genome shotgun (WGS) entry which is preliminary data.</text>
</comment>
<dbReference type="Pfam" id="PF15384">
    <property type="entry name" value="PAXX"/>
    <property type="match status" value="1"/>
</dbReference>
<dbReference type="GO" id="GO:0070419">
    <property type="term" value="C:nonhomologous end joining complex"/>
    <property type="evidence" value="ECO:0007669"/>
    <property type="project" value="TreeGrafter"/>
</dbReference>
<dbReference type="AlphaFoldDB" id="A0A2T7NYA8"/>
<dbReference type="GO" id="GO:0005634">
    <property type="term" value="C:nucleus"/>
    <property type="evidence" value="ECO:0007669"/>
    <property type="project" value="TreeGrafter"/>
</dbReference>
<protein>
    <submittedName>
        <fullName evidence="2">Uncharacterized protein</fullName>
    </submittedName>
</protein>
<dbReference type="GO" id="GO:0060090">
    <property type="term" value="F:molecular adaptor activity"/>
    <property type="evidence" value="ECO:0007669"/>
    <property type="project" value="TreeGrafter"/>
</dbReference>
<dbReference type="OrthoDB" id="5969703at2759"/>
<keyword evidence="3" id="KW-1185">Reference proteome</keyword>
<name>A0A2T7NYA8_POMCA</name>
<accession>A0A2T7NYA8</accession>
<evidence type="ECO:0000313" key="2">
    <source>
        <dbReference type="EMBL" id="PVD26149.1"/>
    </source>
</evidence>
<reference evidence="2 3" key="1">
    <citation type="submission" date="2018-04" db="EMBL/GenBank/DDBJ databases">
        <title>The genome of golden apple snail Pomacea canaliculata provides insight into stress tolerance and invasive adaptation.</title>
        <authorList>
            <person name="Liu C."/>
            <person name="Liu B."/>
            <person name="Ren Y."/>
            <person name="Zhang Y."/>
            <person name="Wang H."/>
            <person name="Li S."/>
            <person name="Jiang F."/>
            <person name="Yin L."/>
            <person name="Zhang G."/>
            <person name="Qian W."/>
            <person name="Fan W."/>
        </authorList>
    </citation>
    <scope>NUCLEOTIDE SEQUENCE [LARGE SCALE GENOMIC DNA]</scope>
    <source>
        <strain evidence="2">SZHN2017</strain>
        <tissue evidence="2">Muscle</tissue>
    </source>
</reference>
<sequence length="203" mass="22423">MSAVTNILKKCQVDSVHRSIENGRQKFLCFTRLEEADDSWVVVVTDGVDVWKNEYDEEALKAQCDLVSISQLDVFLTRFRSSFAAGELSVAIIGTKMTLTVGKSGSSINFNLFEAKAAEKRTELQTVIFRLAEQTLQLEEKLSVVQESLEKARAQKAGTSGMNILMNVSPKKGQAKARPKKTGMSVVNPTSRKRKAATGVIYD</sequence>
<dbReference type="OMA" id="ANVWSVE"/>
<evidence type="ECO:0000256" key="1">
    <source>
        <dbReference type="SAM" id="MobiDB-lite"/>
    </source>
</evidence>
<proteinExistence type="predicted"/>
<evidence type="ECO:0000313" key="3">
    <source>
        <dbReference type="Proteomes" id="UP000245119"/>
    </source>
</evidence>